<evidence type="ECO:0000313" key="5">
    <source>
        <dbReference type="Proteomes" id="UP000683360"/>
    </source>
</evidence>
<evidence type="ECO:0000259" key="3">
    <source>
        <dbReference type="PROSITE" id="PS50119"/>
    </source>
</evidence>
<dbReference type="SUPFAM" id="SSF101898">
    <property type="entry name" value="NHL repeat"/>
    <property type="match status" value="1"/>
</dbReference>
<dbReference type="OrthoDB" id="6094186at2759"/>
<evidence type="ECO:0000256" key="1">
    <source>
        <dbReference type="PROSITE-ProRule" id="PRU00024"/>
    </source>
</evidence>
<dbReference type="InterPro" id="IPR047153">
    <property type="entry name" value="TRIM45/56/19-like"/>
</dbReference>
<dbReference type="InterPro" id="IPR001680">
    <property type="entry name" value="WD40_rpt"/>
</dbReference>
<dbReference type="InterPro" id="IPR000315">
    <property type="entry name" value="Znf_B-box"/>
</dbReference>
<keyword evidence="5" id="KW-1185">Reference proteome</keyword>
<reference evidence="4" key="1">
    <citation type="submission" date="2021-03" db="EMBL/GenBank/DDBJ databases">
        <authorList>
            <person name="Bekaert M."/>
        </authorList>
    </citation>
    <scope>NUCLEOTIDE SEQUENCE</scope>
</reference>
<dbReference type="InterPro" id="IPR011044">
    <property type="entry name" value="Quino_amine_DH_bsu"/>
</dbReference>
<proteinExistence type="predicted"/>
<dbReference type="CDD" id="cd19757">
    <property type="entry name" value="Bbox1"/>
    <property type="match status" value="1"/>
</dbReference>
<dbReference type="PANTHER" id="PTHR25462">
    <property type="entry name" value="BONUS, ISOFORM C-RELATED"/>
    <property type="match status" value="1"/>
</dbReference>
<dbReference type="GO" id="GO:0008270">
    <property type="term" value="F:zinc ion binding"/>
    <property type="evidence" value="ECO:0007669"/>
    <property type="project" value="UniProtKB-KW"/>
</dbReference>
<keyword evidence="1" id="KW-0863">Zinc-finger</keyword>
<dbReference type="Gene3D" id="3.30.160.60">
    <property type="entry name" value="Classic Zinc Finger"/>
    <property type="match status" value="1"/>
</dbReference>
<name>A0A8S3TD96_MYTED</name>
<dbReference type="SUPFAM" id="SSF50969">
    <property type="entry name" value="YVTN repeat-like/Quinoprotein amine dehydrogenase"/>
    <property type="match status" value="1"/>
</dbReference>
<dbReference type="EMBL" id="CAJPWZ010002146">
    <property type="protein sequence ID" value="CAG2231476.1"/>
    <property type="molecule type" value="Genomic_DNA"/>
</dbReference>
<evidence type="ECO:0000256" key="2">
    <source>
        <dbReference type="SAM" id="Coils"/>
    </source>
</evidence>
<dbReference type="Gene3D" id="2.120.10.30">
    <property type="entry name" value="TolB, C-terminal domain"/>
    <property type="match status" value="1"/>
</dbReference>
<organism evidence="4 5">
    <name type="scientific">Mytilus edulis</name>
    <name type="common">Blue mussel</name>
    <dbReference type="NCBI Taxonomy" id="6550"/>
    <lineage>
        <taxon>Eukaryota</taxon>
        <taxon>Metazoa</taxon>
        <taxon>Spiralia</taxon>
        <taxon>Lophotrochozoa</taxon>
        <taxon>Mollusca</taxon>
        <taxon>Bivalvia</taxon>
        <taxon>Autobranchia</taxon>
        <taxon>Pteriomorphia</taxon>
        <taxon>Mytilida</taxon>
        <taxon>Mytiloidea</taxon>
        <taxon>Mytilidae</taxon>
        <taxon>Mytilinae</taxon>
        <taxon>Mytilus</taxon>
    </lineage>
</organism>
<comment type="caution">
    <text evidence="4">The sequence shown here is derived from an EMBL/GenBank/DDBJ whole genome shotgun (WGS) entry which is preliminary data.</text>
</comment>
<dbReference type="Proteomes" id="UP000683360">
    <property type="component" value="Unassembled WGS sequence"/>
</dbReference>
<keyword evidence="2" id="KW-0175">Coiled coil</keyword>
<protein>
    <recommendedName>
        <fullName evidence="3">B box-type domain-containing protein</fullName>
    </recommendedName>
</protein>
<dbReference type="SMART" id="SM00320">
    <property type="entry name" value="WD40"/>
    <property type="match status" value="4"/>
</dbReference>
<keyword evidence="1" id="KW-0479">Metal-binding</keyword>
<dbReference type="SUPFAM" id="SSF57845">
    <property type="entry name" value="B-box zinc-binding domain"/>
    <property type="match status" value="1"/>
</dbReference>
<keyword evidence="1" id="KW-0862">Zinc</keyword>
<dbReference type="CDD" id="cd19776">
    <property type="entry name" value="Bbox2_TRIM25_C-IV"/>
    <property type="match status" value="1"/>
</dbReference>
<dbReference type="PANTHER" id="PTHR25462:SF296">
    <property type="entry name" value="MEIOTIC P26, ISOFORM F"/>
    <property type="match status" value="1"/>
</dbReference>
<dbReference type="AlphaFoldDB" id="A0A8S3TD96"/>
<evidence type="ECO:0000313" key="4">
    <source>
        <dbReference type="EMBL" id="CAG2231476.1"/>
    </source>
</evidence>
<sequence>MCEIEESLVEIAENLKKIRQHQQVNLSKFKEKRKEIEKEIKKSRIQINNHLDKLQEDLMKQLNELEEKENSKICQLMASLEKKEKEIGECQNSLLNIKKHATDLQMFLSIKQIEEDNIISDIRSFGEVRIESNPCDIVLIKKKARQAQLMIPIVPTKSIESIKLTIHKSIDTQGNYVDGCCILPDDRLVFTYYLANQLKVFSDKGSKDFEIKMPCYPFDIVYIREDNTLAVTSDSPGTITIINLETKQMMKSIALDSNIAGISLKGNQLVYSGENTCIGMINLNDESTSVIVRDKIPSACYTATFGDNIYHTNNLKQTVICYNLQGKIQWTFHNESVLKAPQVCLMAASSQSCGVCDLRHITKPCIVWCTECDEGLCSECKEHHSLSKSSRSHSVIPIAEYLKLPADVLKITQYCSKHDEKFQIYCQKHECPCCSKCIVESHKVCQDIVNLDDVIQNAKTSNALSEIEETLVEVTENLQKIRQHQQNNLLTFKEKRKEIEKELKKTRMKINNHLDKLQEDLMKQLNELEEKENSKICQLMASLEKKEKEIGECQNSLLNIKKHATDLQMFLSIKQIEEDINTSIQNIISDIKSFGEVRIESNPCDIVLIKKKARQAQLMIPIVPTKSIENIKLTIHTTIDTQENTIYGCCILPDDRLVFTYYLAKQLKVFSDKGSKDFEIKMPCYPFDLVYIREDNTLAVSSNAPCTITIINLETKKMMKSIALDSDIYGIDLKDNRLIYSGSDKGIRMIDLNDESISDLVREAMTSGYYTATCRDNIYHTNNETDTVTCYNLQGKLQWTFHNESVLKAPHGIDVDNDGNVFVVGHRSNNVVVISSDGKRHREILTVSDGLDNPMSLHYSGTTNQLLVANFNNSKAFLLNCT</sequence>
<feature type="domain" description="B box-type" evidence="3">
    <location>
        <begin position="351"/>
        <end position="398"/>
    </location>
</feature>
<feature type="coiled-coil region" evidence="2">
    <location>
        <begin position="19"/>
        <end position="75"/>
    </location>
</feature>
<dbReference type="PROSITE" id="PS50119">
    <property type="entry name" value="ZF_BBOX"/>
    <property type="match status" value="1"/>
</dbReference>
<accession>A0A8S3TD96</accession>
<dbReference type="InterPro" id="IPR011042">
    <property type="entry name" value="6-blade_b-propeller_TolB-like"/>
</dbReference>
<gene>
    <name evidence="4" type="ORF">MEDL_44264</name>
</gene>
<feature type="coiled-coil region" evidence="2">
    <location>
        <begin position="457"/>
        <end position="538"/>
    </location>
</feature>